<dbReference type="GO" id="GO:0005198">
    <property type="term" value="F:structural molecule activity"/>
    <property type="evidence" value="ECO:0007669"/>
    <property type="project" value="TreeGrafter"/>
</dbReference>
<evidence type="ECO:0000256" key="10">
    <source>
        <dbReference type="SAM" id="MobiDB-lite"/>
    </source>
</evidence>
<evidence type="ECO:0000256" key="8">
    <source>
        <dbReference type="ARBA" id="ARBA00022927"/>
    </source>
</evidence>
<dbReference type="Gene3D" id="1.25.40.980">
    <property type="match status" value="1"/>
</dbReference>
<dbReference type="GO" id="GO:0015031">
    <property type="term" value="P:protein transport"/>
    <property type="evidence" value="ECO:0007669"/>
    <property type="project" value="UniProtKB-KW"/>
</dbReference>
<dbReference type="InterPro" id="IPR040251">
    <property type="entry name" value="SEC31-like"/>
</dbReference>
<keyword evidence="6" id="KW-0256">Endoplasmic reticulum</keyword>
<feature type="region of interest" description="Disordered" evidence="10">
    <location>
        <begin position="336"/>
        <end position="358"/>
    </location>
</feature>
<organism evidence="11 12">
    <name type="scientific">Rotaria magnacalcarata</name>
    <dbReference type="NCBI Taxonomy" id="392030"/>
    <lineage>
        <taxon>Eukaryota</taxon>
        <taxon>Metazoa</taxon>
        <taxon>Spiralia</taxon>
        <taxon>Gnathifera</taxon>
        <taxon>Rotifera</taxon>
        <taxon>Eurotatoria</taxon>
        <taxon>Bdelloidea</taxon>
        <taxon>Philodinida</taxon>
        <taxon>Philodinidae</taxon>
        <taxon>Rotaria</taxon>
    </lineage>
</organism>
<dbReference type="GO" id="GO:0007029">
    <property type="term" value="P:endoplasmic reticulum organization"/>
    <property type="evidence" value="ECO:0007669"/>
    <property type="project" value="TreeGrafter"/>
</dbReference>
<evidence type="ECO:0000256" key="4">
    <source>
        <dbReference type="ARBA" id="ARBA00022574"/>
    </source>
</evidence>
<evidence type="ECO:0000313" key="12">
    <source>
        <dbReference type="Proteomes" id="UP000676336"/>
    </source>
</evidence>
<proteinExistence type="inferred from homology"/>
<dbReference type="EMBL" id="CAJOBI010002072">
    <property type="protein sequence ID" value="CAF3913027.1"/>
    <property type="molecule type" value="Genomic_DNA"/>
</dbReference>
<dbReference type="InterPro" id="IPR019317">
    <property type="entry name" value="BRI3"/>
</dbReference>
<dbReference type="InterPro" id="IPR015943">
    <property type="entry name" value="WD40/YVTN_repeat-like_dom_sf"/>
</dbReference>
<keyword evidence="3" id="KW-0813">Transport</keyword>
<dbReference type="Gene3D" id="2.130.10.10">
    <property type="entry name" value="YVTN repeat-like/Quinoprotein amine dehydrogenase"/>
    <property type="match status" value="1"/>
</dbReference>
<protein>
    <submittedName>
        <fullName evidence="11">Uncharacterized protein</fullName>
    </submittedName>
</protein>
<keyword evidence="7" id="KW-0931">ER-Golgi transport</keyword>
<evidence type="ECO:0000256" key="2">
    <source>
        <dbReference type="ARBA" id="ARBA00009358"/>
    </source>
</evidence>
<keyword evidence="5" id="KW-0677">Repeat</keyword>
<evidence type="ECO:0000256" key="7">
    <source>
        <dbReference type="ARBA" id="ARBA00022892"/>
    </source>
</evidence>
<evidence type="ECO:0000256" key="9">
    <source>
        <dbReference type="PROSITE-ProRule" id="PRU00221"/>
    </source>
</evidence>
<sequence>MASNILVDRQRLITDGNENSPPPPPYQNISTDSYGTFIGDVGTSIPITTAPSSYQYALESRPPTVIVLGSCPACKIGMLENDFTCLEMKLKEIDRTAHVAWSPAKWQEQKPNGNYLVTGTAAQQLDASFSTNSQLEIFQVNLADRSMAMIPIGSIKTDYRFNKLIWPSAKLLIGATEKGRIYLVDPMTQNITEQLDKHTASVHSIDINTLQPNLFASGGSNSELMIWDLNDLKQPMIPGGTSSTTHHIDEEVQCVAWNRQKSHILGSTLGGKTLIWDLKSSNEPIFKISDSTYRMRTNRLVWHPDITSQLCLASEEDQSAAIQLWDLRYGASPMKLLSGHTSPPTTESGSSSPNTINNRRPPVVIQQIVVDHAFVQVVQTFDTMLQSGTLLDYCDHQISSLSLSQDEQILWRFLRASFESDTRNKYIELLGFRRDDLLSKVQTLTKDEKHDLPMDAINDLHIQDNKIKKSSSSEIETLLSRCIMLGQFEAAVELCFHEQRYTEALLLAHLGGQELLYLTQKRYFEKVQTPTARLIDIVISQDWTRLIASSNMTNWRDVLVALLTYTNDSTFIDLCNKLGHQLAKQHMGTNDSFRTYASICFICTGNLEQFSLTWSSKYQEQGMSPMQLEQLIEKLFVLKRSLDYATAHQQQQQKKTIITPPSMDGPSISRHLALFGQLLANEGCTRAALMYLGNLQTSELVVLRDRLYHGLPMSQLTGIPKPPSPFRRVDIPTPQQQQQQQRKASSTMPQHFRSQIPAEQPLVPPSNASWPPVQNLPSDFTVRPGTTPITNRYPPQPTVPSYQPTLYNPTTAVPQHYTPTPVPLSALQGIHVIIGHIRQYDYQTSLLIYNQIVASENLAETSQYMPAVKILLQCCIQLNVYCQ</sequence>
<comment type="similarity">
    <text evidence="2">Belongs to the WD repeat SEC31 family.</text>
</comment>
<dbReference type="SMART" id="SM00320">
    <property type="entry name" value="WD40"/>
    <property type="match status" value="3"/>
</dbReference>
<dbReference type="GO" id="GO:0070971">
    <property type="term" value="C:endoplasmic reticulum exit site"/>
    <property type="evidence" value="ECO:0007669"/>
    <property type="project" value="TreeGrafter"/>
</dbReference>
<dbReference type="SUPFAM" id="SSF50978">
    <property type="entry name" value="WD40 repeat-like"/>
    <property type="match status" value="1"/>
</dbReference>
<feature type="region of interest" description="Disordered" evidence="10">
    <location>
        <begin position="714"/>
        <end position="753"/>
    </location>
</feature>
<dbReference type="InterPro" id="IPR036322">
    <property type="entry name" value="WD40_repeat_dom_sf"/>
</dbReference>
<dbReference type="Pfam" id="PF10164">
    <property type="entry name" value="BRI3"/>
    <property type="match status" value="1"/>
</dbReference>
<dbReference type="Proteomes" id="UP000676336">
    <property type="component" value="Unassembled WGS sequence"/>
</dbReference>
<feature type="compositionally biased region" description="Low complexity" evidence="10">
    <location>
        <begin position="338"/>
        <end position="353"/>
    </location>
</feature>
<accession>A0A8S2LQW3</accession>
<reference evidence="11" key="1">
    <citation type="submission" date="2021-02" db="EMBL/GenBank/DDBJ databases">
        <authorList>
            <person name="Nowell W R."/>
        </authorList>
    </citation>
    <scope>NUCLEOTIDE SEQUENCE</scope>
</reference>
<evidence type="ECO:0000256" key="1">
    <source>
        <dbReference type="ARBA" id="ARBA00004240"/>
    </source>
</evidence>
<dbReference type="GO" id="GO:0030127">
    <property type="term" value="C:COPII vesicle coat"/>
    <property type="evidence" value="ECO:0007669"/>
    <property type="project" value="TreeGrafter"/>
</dbReference>
<dbReference type="PROSITE" id="PS50082">
    <property type="entry name" value="WD_REPEATS_2"/>
    <property type="match status" value="1"/>
</dbReference>
<evidence type="ECO:0000256" key="3">
    <source>
        <dbReference type="ARBA" id="ARBA00022448"/>
    </source>
</evidence>
<comment type="caution">
    <text evidence="11">The sequence shown here is derived from an EMBL/GenBank/DDBJ whole genome shotgun (WGS) entry which is preliminary data.</text>
</comment>
<dbReference type="PANTHER" id="PTHR13923">
    <property type="entry name" value="SEC31-RELATED PROTEIN"/>
    <property type="match status" value="1"/>
</dbReference>
<name>A0A8S2LQW3_9BILA</name>
<dbReference type="AlphaFoldDB" id="A0A8S2LQW3"/>
<dbReference type="PANTHER" id="PTHR13923:SF11">
    <property type="entry name" value="SECRETORY 31, ISOFORM D"/>
    <property type="match status" value="1"/>
</dbReference>
<evidence type="ECO:0000313" key="11">
    <source>
        <dbReference type="EMBL" id="CAF3913027.1"/>
    </source>
</evidence>
<dbReference type="GO" id="GO:0090110">
    <property type="term" value="P:COPII-coated vesicle cargo loading"/>
    <property type="evidence" value="ECO:0007669"/>
    <property type="project" value="TreeGrafter"/>
</dbReference>
<evidence type="ECO:0000256" key="6">
    <source>
        <dbReference type="ARBA" id="ARBA00022824"/>
    </source>
</evidence>
<feature type="compositionally biased region" description="Polar residues" evidence="10">
    <location>
        <begin position="742"/>
        <end position="753"/>
    </location>
</feature>
<feature type="repeat" description="WD" evidence="9">
    <location>
        <begin position="195"/>
        <end position="237"/>
    </location>
</feature>
<comment type="subcellular location">
    <subcellularLocation>
        <location evidence="1">Endoplasmic reticulum</location>
    </subcellularLocation>
</comment>
<gene>
    <name evidence="11" type="ORF">SMN809_LOCUS7254</name>
</gene>
<keyword evidence="8" id="KW-0653">Protein transport</keyword>
<evidence type="ECO:0000256" key="5">
    <source>
        <dbReference type="ARBA" id="ARBA00022737"/>
    </source>
</evidence>
<keyword evidence="4 9" id="KW-0853">WD repeat</keyword>
<dbReference type="InterPro" id="IPR001680">
    <property type="entry name" value="WD40_rpt"/>
</dbReference>